<dbReference type="InterPro" id="IPR025714">
    <property type="entry name" value="Methyltranfer_dom"/>
</dbReference>
<proteinExistence type="predicted"/>
<dbReference type="InterPro" id="IPR029063">
    <property type="entry name" value="SAM-dependent_MTases_sf"/>
</dbReference>
<comment type="caution">
    <text evidence="2">The sequence shown here is derived from an EMBL/GenBank/DDBJ whole genome shotgun (WGS) entry which is preliminary data.</text>
</comment>
<dbReference type="GO" id="GO:0008168">
    <property type="term" value="F:methyltransferase activity"/>
    <property type="evidence" value="ECO:0007669"/>
    <property type="project" value="UniProtKB-KW"/>
</dbReference>
<name>A0A7W7ZPM6_9BACT</name>
<evidence type="ECO:0000313" key="3">
    <source>
        <dbReference type="Proteomes" id="UP000584867"/>
    </source>
</evidence>
<dbReference type="CDD" id="cd02440">
    <property type="entry name" value="AdoMet_MTases"/>
    <property type="match status" value="1"/>
</dbReference>
<dbReference type="AlphaFoldDB" id="A0A7W7ZPM6"/>
<dbReference type="Proteomes" id="UP000584867">
    <property type="component" value="Unassembled WGS sequence"/>
</dbReference>
<dbReference type="Gene3D" id="3.40.50.150">
    <property type="entry name" value="Vaccinia Virus protein VP39"/>
    <property type="match status" value="1"/>
</dbReference>
<evidence type="ECO:0000313" key="2">
    <source>
        <dbReference type="EMBL" id="MBB5063861.1"/>
    </source>
</evidence>
<accession>A0A7W7ZPM6</accession>
<keyword evidence="2" id="KW-0489">Methyltransferase</keyword>
<reference evidence="2 3" key="1">
    <citation type="submission" date="2020-08" db="EMBL/GenBank/DDBJ databases">
        <title>Genomic Encyclopedia of Type Strains, Phase IV (KMG-V): Genome sequencing to study the core and pangenomes of soil and plant-associated prokaryotes.</title>
        <authorList>
            <person name="Whitman W."/>
        </authorList>
    </citation>
    <scope>NUCLEOTIDE SEQUENCE [LARGE SCALE GENOMIC DNA]</scope>
    <source>
        <strain evidence="2 3">X5P3</strain>
    </source>
</reference>
<dbReference type="PANTHER" id="PTHR42912">
    <property type="entry name" value="METHYLTRANSFERASE"/>
    <property type="match status" value="1"/>
</dbReference>
<dbReference type="GO" id="GO:0032259">
    <property type="term" value="P:methylation"/>
    <property type="evidence" value="ECO:0007669"/>
    <property type="project" value="UniProtKB-KW"/>
</dbReference>
<sequence length="301" mass="32748">MSGKVDPQVKNIQPFQAMTAQQPVSTEKMQYVLESEKERHRLEVQAVVLESFTRRFLISAGLASGMSVLDIGTGAGDVALLAAGIVGPTGRVLGVDTEAGMVNRAQQRAQAKQIENVQFQQSSLLPDEKLGEFDFVISRLVTAFQPDQVNFLRRAASLVKAGGSIVSIEAGWNLCGQWTNPAIPVYDELTRSAISHMEAFGFDSKLGSRLIQLFTHAGLGRPSVAAEFLVGGPDSILLDYTLLNFESLFMIFRGKGLDVPDEDDLNRKYAEIREAAASSHVQFNGPCIVGASLKIEQTFIE</sequence>
<evidence type="ECO:0000259" key="1">
    <source>
        <dbReference type="Pfam" id="PF13847"/>
    </source>
</evidence>
<protein>
    <submittedName>
        <fullName evidence="2">SAM-dependent methyltransferase</fullName>
    </submittedName>
</protein>
<feature type="domain" description="Methyltransferase" evidence="1">
    <location>
        <begin position="64"/>
        <end position="169"/>
    </location>
</feature>
<keyword evidence="2" id="KW-0808">Transferase</keyword>
<dbReference type="RefSeq" id="WP_184255342.1">
    <property type="nucleotide sequence ID" value="NZ_JACHIO010000008.1"/>
</dbReference>
<dbReference type="Pfam" id="PF13847">
    <property type="entry name" value="Methyltransf_31"/>
    <property type="match status" value="1"/>
</dbReference>
<organism evidence="2 3">
    <name type="scientific">Granulicella mallensis</name>
    <dbReference type="NCBI Taxonomy" id="940614"/>
    <lineage>
        <taxon>Bacteria</taxon>
        <taxon>Pseudomonadati</taxon>
        <taxon>Acidobacteriota</taxon>
        <taxon>Terriglobia</taxon>
        <taxon>Terriglobales</taxon>
        <taxon>Acidobacteriaceae</taxon>
        <taxon>Granulicella</taxon>
    </lineage>
</organism>
<dbReference type="EMBL" id="JACHIO010000008">
    <property type="protein sequence ID" value="MBB5063861.1"/>
    <property type="molecule type" value="Genomic_DNA"/>
</dbReference>
<dbReference type="SUPFAM" id="SSF53335">
    <property type="entry name" value="S-adenosyl-L-methionine-dependent methyltransferases"/>
    <property type="match status" value="1"/>
</dbReference>
<dbReference type="InterPro" id="IPR050508">
    <property type="entry name" value="Methyltransf_Superfamily"/>
</dbReference>
<gene>
    <name evidence="2" type="ORF">HDF15_002209</name>
</gene>